<evidence type="ECO:0000256" key="13">
    <source>
        <dbReference type="PROSITE-ProRule" id="PRU00169"/>
    </source>
</evidence>
<evidence type="ECO:0000259" key="16">
    <source>
        <dbReference type="PROSITE" id="PS50109"/>
    </source>
</evidence>
<evidence type="ECO:0000259" key="17">
    <source>
        <dbReference type="PROSITE" id="PS50110"/>
    </source>
</evidence>
<proteinExistence type="predicted"/>
<feature type="transmembrane region" description="Helical" evidence="15">
    <location>
        <begin position="260"/>
        <end position="278"/>
    </location>
</feature>
<feature type="transmembrane region" description="Helical" evidence="15">
    <location>
        <begin position="290"/>
        <end position="308"/>
    </location>
</feature>
<dbReference type="PANTHER" id="PTHR45339">
    <property type="entry name" value="HYBRID SIGNAL TRANSDUCTION HISTIDINE KINASE J"/>
    <property type="match status" value="1"/>
</dbReference>
<dbReference type="InterPro" id="IPR000014">
    <property type="entry name" value="PAS"/>
</dbReference>
<evidence type="ECO:0000256" key="10">
    <source>
        <dbReference type="ARBA" id="ARBA00023012"/>
    </source>
</evidence>
<dbReference type="InterPro" id="IPR035965">
    <property type="entry name" value="PAS-like_dom_sf"/>
</dbReference>
<comment type="subcellular location">
    <subcellularLocation>
        <location evidence="2">Cell membrane</location>
        <topology evidence="2">Multi-pass membrane protein</topology>
    </subcellularLocation>
</comment>
<dbReference type="PROSITE" id="PS50112">
    <property type="entry name" value="PAS"/>
    <property type="match status" value="1"/>
</dbReference>
<feature type="domain" description="Response regulatory" evidence="17">
    <location>
        <begin position="970"/>
        <end position="1086"/>
    </location>
</feature>
<gene>
    <name evidence="20" type="ORF">DSLASN_38730</name>
</gene>
<dbReference type="PROSITE" id="PS50110">
    <property type="entry name" value="RESPONSE_REGULATORY"/>
    <property type="match status" value="2"/>
</dbReference>
<feature type="transmembrane region" description="Helical" evidence="15">
    <location>
        <begin position="348"/>
        <end position="370"/>
    </location>
</feature>
<dbReference type="Gene3D" id="1.10.287.130">
    <property type="match status" value="1"/>
</dbReference>
<dbReference type="CDD" id="cd00082">
    <property type="entry name" value="HisKA"/>
    <property type="match status" value="1"/>
</dbReference>
<evidence type="ECO:0000256" key="2">
    <source>
        <dbReference type="ARBA" id="ARBA00004651"/>
    </source>
</evidence>
<dbReference type="SMART" id="SM00387">
    <property type="entry name" value="HATPase_c"/>
    <property type="match status" value="1"/>
</dbReference>
<dbReference type="InterPro" id="IPR036097">
    <property type="entry name" value="HisK_dim/P_sf"/>
</dbReference>
<dbReference type="Pfam" id="PF13426">
    <property type="entry name" value="PAS_9"/>
    <property type="match status" value="1"/>
</dbReference>
<protein>
    <recommendedName>
        <fullName evidence="3">histidine kinase</fullName>
        <ecNumber evidence="3">2.7.13.3</ecNumber>
    </recommendedName>
</protein>
<dbReference type="Gene3D" id="3.30.565.10">
    <property type="entry name" value="Histidine kinase-like ATPase, C-terminal domain"/>
    <property type="match status" value="1"/>
</dbReference>
<name>A0ABN6F959_9BACT</name>
<evidence type="ECO:0000256" key="11">
    <source>
        <dbReference type="ARBA" id="ARBA00023136"/>
    </source>
</evidence>
<organism evidence="20 21">
    <name type="scientific">Desulfoluna limicola</name>
    <dbReference type="NCBI Taxonomy" id="2810562"/>
    <lineage>
        <taxon>Bacteria</taxon>
        <taxon>Pseudomonadati</taxon>
        <taxon>Thermodesulfobacteriota</taxon>
        <taxon>Desulfobacteria</taxon>
        <taxon>Desulfobacterales</taxon>
        <taxon>Desulfolunaceae</taxon>
        <taxon>Desulfoluna</taxon>
    </lineage>
</organism>
<dbReference type="Gene3D" id="3.40.50.2300">
    <property type="match status" value="2"/>
</dbReference>
<dbReference type="Pfam" id="PF07695">
    <property type="entry name" value="7TMR-DISM_7TM"/>
    <property type="match status" value="1"/>
</dbReference>
<accession>A0ABN6F959</accession>
<dbReference type="Pfam" id="PF02518">
    <property type="entry name" value="HATPase_c"/>
    <property type="match status" value="1"/>
</dbReference>
<evidence type="ECO:0000256" key="14">
    <source>
        <dbReference type="SAM" id="Coils"/>
    </source>
</evidence>
<keyword evidence="7" id="KW-0547">Nucleotide-binding</keyword>
<feature type="domain" description="Histidine kinase" evidence="16">
    <location>
        <begin position="589"/>
        <end position="810"/>
    </location>
</feature>
<comment type="catalytic activity">
    <reaction evidence="1">
        <text>ATP + protein L-histidine = ADP + protein N-phospho-L-histidine.</text>
        <dbReference type="EC" id="2.7.13.3"/>
    </reaction>
</comment>
<evidence type="ECO:0000256" key="12">
    <source>
        <dbReference type="PROSITE-ProRule" id="PRU00110"/>
    </source>
</evidence>
<evidence type="ECO:0000256" key="5">
    <source>
        <dbReference type="ARBA" id="ARBA00022553"/>
    </source>
</evidence>
<keyword evidence="10" id="KW-0902">Two-component regulatory system</keyword>
<dbReference type="SUPFAM" id="SSF47226">
    <property type="entry name" value="Histidine-containing phosphotransfer domain, HPT domain"/>
    <property type="match status" value="1"/>
</dbReference>
<dbReference type="PRINTS" id="PR00344">
    <property type="entry name" value="BCTRLSENSOR"/>
</dbReference>
<dbReference type="InterPro" id="IPR011623">
    <property type="entry name" value="7TMR_DISM_rcpt_extracell_dom1"/>
</dbReference>
<keyword evidence="4" id="KW-1003">Cell membrane</keyword>
<evidence type="ECO:0000256" key="4">
    <source>
        <dbReference type="ARBA" id="ARBA00022475"/>
    </source>
</evidence>
<dbReference type="InterPro" id="IPR005467">
    <property type="entry name" value="His_kinase_dom"/>
</dbReference>
<evidence type="ECO:0000256" key="1">
    <source>
        <dbReference type="ARBA" id="ARBA00000085"/>
    </source>
</evidence>
<feature type="domain" description="Response regulatory" evidence="17">
    <location>
        <begin position="828"/>
        <end position="947"/>
    </location>
</feature>
<dbReference type="CDD" id="cd00156">
    <property type="entry name" value="REC"/>
    <property type="match status" value="1"/>
</dbReference>
<dbReference type="PANTHER" id="PTHR45339:SF1">
    <property type="entry name" value="HYBRID SIGNAL TRANSDUCTION HISTIDINE KINASE J"/>
    <property type="match status" value="1"/>
</dbReference>
<dbReference type="SUPFAM" id="SSF52172">
    <property type="entry name" value="CheY-like"/>
    <property type="match status" value="2"/>
</dbReference>
<dbReference type="CDD" id="cd00130">
    <property type="entry name" value="PAS"/>
    <property type="match status" value="1"/>
</dbReference>
<feature type="transmembrane region" description="Helical" evidence="15">
    <location>
        <begin position="197"/>
        <end position="216"/>
    </location>
</feature>
<keyword evidence="6 15" id="KW-0812">Transmembrane</keyword>
<feature type="transmembrane region" description="Helical" evidence="15">
    <location>
        <begin position="223"/>
        <end position="248"/>
    </location>
</feature>
<keyword evidence="14" id="KW-0175">Coiled coil</keyword>
<feature type="modified residue" description="Phosphohistidine" evidence="12">
    <location>
        <position position="1155"/>
    </location>
</feature>
<dbReference type="InterPro" id="IPR001789">
    <property type="entry name" value="Sig_transdc_resp-reg_receiver"/>
</dbReference>
<dbReference type="InterPro" id="IPR036890">
    <property type="entry name" value="HATPase_C_sf"/>
</dbReference>
<dbReference type="PROSITE" id="PS50109">
    <property type="entry name" value="HIS_KIN"/>
    <property type="match status" value="1"/>
</dbReference>
<evidence type="ECO:0000259" key="19">
    <source>
        <dbReference type="PROSITE" id="PS50894"/>
    </source>
</evidence>
<dbReference type="InterPro" id="IPR003594">
    <property type="entry name" value="HATPase_dom"/>
</dbReference>
<reference evidence="20 21" key="1">
    <citation type="submission" date="2021-02" db="EMBL/GenBank/DDBJ databases">
        <title>Complete genome of Desulfoluna sp. strain ASN36.</title>
        <authorList>
            <person name="Takahashi A."/>
            <person name="Kojima H."/>
            <person name="Fukui M."/>
        </authorList>
    </citation>
    <scope>NUCLEOTIDE SEQUENCE [LARGE SCALE GENOMIC DNA]</scope>
    <source>
        <strain evidence="20 21">ASN36</strain>
    </source>
</reference>
<evidence type="ECO:0000313" key="21">
    <source>
        <dbReference type="Proteomes" id="UP001320148"/>
    </source>
</evidence>
<feature type="coiled-coil region" evidence="14">
    <location>
        <begin position="397"/>
        <end position="424"/>
    </location>
</feature>
<dbReference type="Proteomes" id="UP001320148">
    <property type="component" value="Chromosome"/>
</dbReference>
<keyword evidence="11 15" id="KW-0472">Membrane</keyword>
<dbReference type="RefSeq" id="WP_236889647.1">
    <property type="nucleotide sequence ID" value="NZ_AP024488.1"/>
</dbReference>
<dbReference type="InterPro" id="IPR036641">
    <property type="entry name" value="HPT_dom_sf"/>
</dbReference>
<evidence type="ECO:0000256" key="6">
    <source>
        <dbReference type="ARBA" id="ARBA00022692"/>
    </source>
</evidence>
<dbReference type="Pfam" id="PF00072">
    <property type="entry name" value="Response_reg"/>
    <property type="match status" value="2"/>
</dbReference>
<evidence type="ECO:0000313" key="20">
    <source>
        <dbReference type="EMBL" id="BCS98241.1"/>
    </source>
</evidence>
<feature type="domain" description="HPt" evidence="19">
    <location>
        <begin position="1116"/>
        <end position="1209"/>
    </location>
</feature>
<dbReference type="Gene3D" id="2.60.40.2380">
    <property type="match status" value="1"/>
</dbReference>
<sequence>MKANRETPSAGRQWVKQLMGGVALILLFSVSARGATLDVTGLKGCLDPGPALLWFADAEGRLTLAEAAHPETPFAPLATMRYSFGFMDYPLWGKLSLVNQGKTPLQAVLSIDYPPLDEVIFYRPGKNGFVREVSGDTHPFAIRPISHRAIAFPVALPPGETTVYMRITTRGAMTLPVRVWEAGAFLEADHTSLPLEWLFYGIMLAMAFYNLFAFLAKRESTHLFLLLFTLSMTLHSMVHSGHAFQYLWPDSPNWAHMSNLVLLGVSIFFSLLFSRRFLGTRTLCPSLDRLIKGGLGLALMLTASAPFLDYHIVSQWVTVFGIVAVLVMLMGGVVMYRNGLHTARFYIVAWFLFLLGSALSVGGLYGLVPINTLSRWGVEMGYGLLILLFSLGVGDKLRNLKKERNEAVRALKESEEKYRSLVDNANDGIVVEMDGKITYANNAVMAMSGYDKEAFHAMPVADFFADTGKGRIMVEERLKAKRKGLTVSDQYEAQLLQNNGEIVDVIISETAITMGGRHATLSIVTNITEQKWAEEQINRQNVELTRHRNSLEELVAERTTQLEKAIGRSELAVEEAQEAAITKSTFLANMSHEIRTPMNAIIGMSDLVMRTDLTPRQREYLGIIRSSSRSLLQIINDILDFSKMDAGKLRFEEIPFRLSEVVDAVTDLFIESSVRKDIELVVDIDPEVPDELLGDPLRFRQVLANLLSNAFKFTETGEITITATCVRREEQHVELFLAVRDTGVGVDPKRSDQLFEVFSQADGSTTRKYGGTGLGLAICRNIVERMGGAIWVEQVQGGGSRFCFTTRIRFMDRDDAPPLVPDEMRKGAVLLVEDNATTRIVLARYLTSFGFTVVEAEGGEEALKNFRKGSYPPLSLAVIDLQLPGMDGIDTATALCKSGGTRAPRIILTGPFGREEEVVRARRSGFTHFLIKPVKQSALFDTVMEIFGVPRVLETPTVAPVTPSDLRGLAVLLVEDNPVNQMVACELLKGWGLTVETASNGLEAVKQVETKRYDLVLMDLQMPVMDGLEATTMIRDNLAMTDLPIIAMTAHAMQGDKERCLHAGMDDYVSKPIHRERLFEVIAHHTVGGAVPRASEAPVAGGCVLDFDAGVERLGSMVLYDRVLSRFQAEYQTFPVRLAALLDARNIPAVRMEAHSLKGVAANIGAEPLALEAAAMEDTANREDLASARELFPALNKALSHVLSAIETLGRVQAPTEEKAPLKSGERKEVVARLKAELAAADPVAAVEAVEALVHLLKEGNEEVALVAIREVEALIQAYDFQGAETRLAAFTG</sequence>
<feature type="domain" description="PAS" evidence="18">
    <location>
        <begin position="414"/>
        <end position="453"/>
    </location>
</feature>
<dbReference type="InterPro" id="IPR011622">
    <property type="entry name" value="7TMR_DISM_rcpt_extracell_dom2"/>
</dbReference>
<keyword evidence="8" id="KW-0067">ATP-binding</keyword>
<dbReference type="Pfam" id="PF07696">
    <property type="entry name" value="7TMR-DISMED2"/>
    <property type="match status" value="1"/>
</dbReference>
<dbReference type="SUPFAM" id="SSF55874">
    <property type="entry name" value="ATPase domain of HSP90 chaperone/DNA topoisomerase II/histidine kinase"/>
    <property type="match status" value="1"/>
</dbReference>
<feature type="modified residue" description="4-aspartylphosphate" evidence="13">
    <location>
        <position position="880"/>
    </location>
</feature>
<dbReference type="InterPro" id="IPR011006">
    <property type="entry name" value="CheY-like_superfamily"/>
</dbReference>
<dbReference type="SMART" id="SM00091">
    <property type="entry name" value="PAS"/>
    <property type="match status" value="1"/>
</dbReference>
<dbReference type="Pfam" id="PF00512">
    <property type="entry name" value="HisKA"/>
    <property type="match status" value="1"/>
</dbReference>
<keyword evidence="21" id="KW-1185">Reference proteome</keyword>
<dbReference type="InterPro" id="IPR004358">
    <property type="entry name" value="Sig_transdc_His_kin-like_C"/>
</dbReference>
<dbReference type="InterPro" id="IPR003661">
    <property type="entry name" value="HisK_dim/P_dom"/>
</dbReference>
<dbReference type="CDD" id="cd16922">
    <property type="entry name" value="HATPase_EvgS-ArcB-TorS-like"/>
    <property type="match status" value="1"/>
</dbReference>
<dbReference type="CDD" id="cd17546">
    <property type="entry name" value="REC_hyHK_CKI1_RcsC-like"/>
    <property type="match status" value="1"/>
</dbReference>
<dbReference type="PROSITE" id="PS50894">
    <property type="entry name" value="HPT"/>
    <property type="match status" value="1"/>
</dbReference>
<evidence type="ECO:0000256" key="15">
    <source>
        <dbReference type="SAM" id="Phobius"/>
    </source>
</evidence>
<keyword evidence="5 13" id="KW-0597">Phosphoprotein</keyword>
<dbReference type="Gene3D" id="1.20.120.160">
    <property type="entry name" value="HPT domain"/>
    <property type="match status" value="1"/>
</dbReference>
<dbReference type="EC" id="2.7.13.3" evidence="3"/>
<dbReference type="InterPro" id="IPR008207">
    <property type="entry name" value="Sig_transdc_His_kin_Hpt_dom"/>
</dbReference>
<feature type="modified residue" description="4-aspartylphosphate" evidence="13">
    <location>
        <position position="1019"/>
    </location>
</feature>
<dbReference type="Gene3D" id="3.30.450.20">
    <property type="entry name" value="PAS domain"/>
    <property type="match status" value="1"/>
</dbReference>
<dbReference type="EMBL" id="AP024488">
    <property type="protein sequence ID" value="BCS98241.1"/>
    <property type="molecule type" value="Genomic_DNA"/>
</dbReference>
<dbReference type="SMART" id="SM00388">
    <property type="entry name" value="HisKA"/>
    <property type="match status" value="1"/>
</dbReference>
<dbReference type="SUPFAM" id="SSF47384">
    <property type="entry name" value="Homodimeric domain of signal transducing histidine kinase"/>
    <property type="match status" value="1"/>
</dbReference>
<dbReference type="NCBIfam" id="TIGR00229">
    <property type="entry name" value="sensory_box"/>
    <property type="match status" value="1"/>
</dbReference>
<evidence type="ECO:0000256" key="8">
    <source>
        <dbReference type="ARBA" id="ARBA00022840"/>
    </source>
</evidence>
<evidence type="ECO:0000256" key="3">
    <source>
        <dbReference type="ARBA" id="ARBA00012438"/>
    </source>
</evidence>
<feature type="transmembrane region" description="Helical" evidence="15">
    <location>
        <begin position="314"/>
        <end position="336"/>
    </location>
</feature>
<dbReference type="SUPFAM" id="SSF55785">
    <property type="entry name" value="PYP-like sensor domain (PAS domain)"/>
    <property type="match status" value="1"/>
</dbReference>
<evidence type="ECO:0000256" key="7">
    <source>
        <dbReference type="ARBA" id="ARBA00022741"/>
    </source>
</evidence>
<dbReference type="Pfam" id="PF01627">
    <property type="entry name" value="Hpt"/>
    <property type="match status" value="1"/>
</dbReference>
<dbReference type="SMART" id="SM00448">
    <property type="entry name" value="REC"/>
    <property type="match status" value="2"/>
</dbReference>
<evidence type="ECO:0000256" key="9">
    <source>
        <dbReference type="ARBA" id="ARBA00022989"/>
    </source>
</evidence>
<evidence type="ECO:0000259" key="18">
    <source>
        <dbReference type="PROSITE" id="PS50112"/>
    </source>
</evidence>
<keyword evidence="9 15" id="KW-1133">Transmembrane helix</keyword>